<evidence type="ECO:0000313" key="1">
    <source>
        <dbReference type="EMBL" id="KAI4549111.1"/>
    </source>
</evidence>
<sequence>MDFDDRKPEICGGSMRTKKNLIKGKKKLRKPGNRFKCNPVCSYREAGWDLADVNRDLAVGPGVVHSSGKMCRCYPLHRYPVLQVIQADVTWRNVRVAQEFGERNRRGLSPFPPLPLSSLGGLLAHPVRQTVTVQHPQKS</sequence>
<reference evidence="1" key="1">
    <citation type="submission" date="2022-03" db="EMBL/GenBank/DDBJ databases">
        <title>Genomic analyses of argali, domestic sheep and their hybrids provide insights into chromosomal evolution, heterosis and genetic basis of agronomic traits.</title>
        <authorList>
            <person name="Li M."/>
        </authorList>
    </citation>
    <scope>NUCLEOTIDE SEQUENCE</scope>
    <source>
        <strain evidence="1">CAU-MHL-2022a</strain>
        <tissue evidence="1">Skin</tissue>
    </source>
</reference>
<keyword evidence="2" id="KW-1185">Reference proteome</keyword>
<dbReference type="AlphaFoldDB" id="A0AAD4UN17"/>
<accession>A0AAD4UN17</accession>
<evidence type="ECO:0000313" key="2">
    <source>
        <dbReference type="Proteomes" id="UP001214576"/>
    </source>
</evidence>
<organism evidence="1 2">
    <name type="scientific">Ovis ammon polii</name>
    <dbReference type="NCBI Taxonomy" id="230172"/>
    <lineage>
        <taxon>Eukaryota</taxon>
        <taxon>Metazoa</taxon>
        <taxon>Chordata</taxon>
        <taxon>Craniata</taxon>
        <taxon>Vertebrata</taxon>
        <taxon>Euteleostomi</taxon>
        <taxon>Mammalia</taxon>
        <taxon>Eutheria</taxon>
        <taxon>Laurasiatheria</taxon>
        <taxon>Artiodactyla</taxon>
        <taxon>Ruminantia</taxon>
        <taxon>Pecora</taxon>
        <taxon>Bovidae</taxon>
        <taxon>Caprinae</taxon>
        <taxon>Ovis</taxon>
    </lineage>
</organism>
<dbReference type="EMBL" id="JAKZEL010000001">
    <property type="protein sequence ID" value="KAI4549111.1"/>
    <property type="molecule type" value="Genomic_DNA"/>
</dbReference>
<dbReference type="Proteomes" id="UP001214576">
    <property type="component" value="Unassembled WGS sequence"/>
</dbReference>
<comment type="caution">
    <text evidence="1">The sequence shown here is derived from an EMBL/GenBank/DDBJ whole genome shotgun (WGS) entry which is preliminary data.</text>
</comment>
<name>A0AAD4UN17_OVIAM</name>
<gene>
    <name evidence="1" type="ORF">MG293_001441</name>
</gene>
<proteinExistence type="predicted"/>
<protein>
    <submittedName>
        <fullName evidence="1">Uncharacterized protein</fullName>
    </submittedName>
</protein>